<gene>
    <name evidence="7" type="ORF">HME7025_00664</name>
</gene>
<organism evidence="7 8">
    <name type="scientific">Aquirufa nivalisilvae</name>
    <dbReference type="NCBI Taxonomy" id="2516557"/>
    <lineage>
        <taxon>Bacteria</taxon>
        <taxon>Pseudomonadati</taxon>
        <taxon>Bacteroidota</taxon>
        <taxon>Cytophagia</taxon>
        <taxon>Cytophagales</taxon>
        <taxon>Flectobacillaceae</taxon>
        <taxon>Aquirufa</taxon>
    </lineage>
</organism>
<feature type="transmembrane region" description="Helical" evidence="6">
    <location>
        <begin position="122"/>
        <end position="138"/>
    </location>
</feature>
<evidence type="ECO:0000256" key="4">
    <source>
        <dbReference type="ARBA" id="ARBA00022989"/>
    </source>
</evidence>
<feature type="transmembrane region" description="Helical" evidence="6">
    <location>
        <begin position="158"/>
        <end position="176"/>
    </location>
</feature>
<feature type="transmembrane region" description="Helical" evidence="6">
    <location>
        <begin position="182"/>
        <end position="200"/>
    </location>
</feature>
<feature type="transmembrane region" description="Helical" evidence="6">
    <location>
        <begin position="428"/>
        <end position="446"/>
    </location>
</feature>
<feature type="transmembrane region" description="Helical" evidence="6">
    <location>
        <begin position="307"/>
        <end position="324"/>
    </location>
</feature>
<comment type="subcellular location">
    <subcellularLocation>
        <location evidence="1">Cell membrane</location>
        <topology evidence="1">Multi-pass membrane protein</topology>
    </subcellularLocation>
</comment>
<reference evidence="8" key="1">
    <citation type="submission" date="2018-05" db="EMBL/GenBank/DDBJ databases">
        <title>Pseudarcicella sp. HME7025 Genome sequencing and assembly.</title>
        <authorList>
            <person name="Kim H."/>
            <person name="Kang H."/>
            <person name="Joh K."/>
        </authorList>
    </citation>
    <scope>NUCLEOTIDE SEQUENCE [LARGE SCALE GENOMIC DNA]</scope>
    <source>
        <strain evidence="8">HME7025</strain>
    </source>
</reference>
<evidence type="ECO:0000313" key="7">
    <source>
        <dbReference type="EMBL" id="AWL08536.1"/>
    </source>
</evidence>
<evidence type="ECO:0000313" key="8">
    <source>
        <dbReference type="Proteomes" id="UP000245468"/>
    </source>
</evidence>
<feature type="transmembrane region" description="Helical" evidence="6">
    <location>
        <begin position="12"/>
        <end position="33"/>
    </location>
</feature>
<feature type="transmembrane region" description="Helical" evidence="6">
    <location>
        <begin position="458"/>
        <end position="480"/>
    </location>
</feature>
<accession>A0A2S2DT42</accession>
<keyword evidence="2" id="KW-1003">Cell membrane</keyword>
<feature type="transmembrane region" description="Helical" evidence="6">
    <location>
        <begin position="223"/>
        <end position="243"/>
    </location>
</feature>
<keyword evidence="8" id="KW-1185">Reference proteome</keyword>
<evidence type="ECO:0000256" key="3">
    <source>
        <dbReference type="ARBA" id="ARBA00022692"/>
    </source>
</evidence>
<dbReference type="PANTHER" id="PTHR30250">
    <property type="entry name" value="PST FAMILY PREDICTED COLANIC ACID TRANSPORTER"/>
    <property type="match status" value="1"/>
</dbReference>
<dbReference type="OrthoDB" id="88014at2"/>
<sequence>MGIVIRQSLKGSIVTYLGTAIGTFNVIFLYNKFLTQAEVGLIAGALVSIPLIFSSFTHFGIPHIAVRFFPHFDNPENQHGGFFTFLLLSPLVGLGLFSLGYVALRGVFNQFYAENSPLLPTYFYYIIPLTASFLYMSVLESYARVHLRIVVPAIIRELYLRIANALLIVAYGWGFLNFHQLVQGITVSYILAVVALLLYIKQLKRFYTKMDFSFLRKPIFKEMVGYGAWVILAGASFTLIQHVEKIMLPAYAGGLGTTAIFDINSRMALMIAIPRNVIAAISTPLLAQAWKRNDTSQIEDIYKKSSLNLLLVGCFLFLLVWVNLDQIYQIIPRSEVYATGRWVVLMVGISKIIDMGTGLNSEILINSKFYRYDLLFYIILASIVVVGNLIFIPLYSFNGAAFASLLALFIYNTIKYVFIWAKMGLQPFEIRTLGILVVSGIIYLLVNQLPEIGGEKWLSWFLNLSVKTISVSILFLLAAWKLNLSPDMNQLIKNYWKK</sequence>
<keyword evidence="5 6" id="KW-0472">Membrane</keyword>
<evidence type="ECO:0000256" key="2">
    <source>
        <dbReference type="ARBA" id="ARBA00022475"/>
    </source>
</evidence>
<feature type="transmembrane region" description="Helical" evidence="6">
    <location>
        <begin position="39"/>
        <end position="61"/>
    </location>
</feature>
<dbReference type="PANTHER" id="PTHR30250:SF11">
    <property type="entry name" value="O-ANTIGEN TRANSPORTER-RELATED"/>
    <property type="match status" value="1"/>
</dbReference>
<keyword evidence="3 6" id="KW-0812">Transmembrane</keyword>
<dbReference type="KEGG" id="psez:HME7025_00664"/>
<dbReference type="InterPro" id="IPR050833">
    <property type="entry name" value="Poly_Biosynth_Transport"/>
</dbReference>
<evidence type="ECO:0000256" key="6">
    <source>
        <dbReference type="SAM" id="Phobius"/>
    </source>
</evidence>
<feature type="transmembrane region" description="Helical" evidence="6">
    <location>
        <begin position="401"/>
        <end position="421"/>
    </location>
</feature>
<dbReference type="EMBL" id="CP029346">
    <property type="protein sequence ID" value="AWL08536.1"/>
    <property type="molecule type" value="Genomic_DNA"/>
</dbReference>
<feature type="transmembrane region" description="Helical" evidence="6">
    <location>
        <begin position="82"/>
        <end position="102"/>
    </location>
</feature>
<name>A0A2S2DT42_9BACT</name>
<protein>
    <submittedName>
        <fullName evidence="7">Uncharacterized protein</fullName>
    </submittedName>
</protein>
<dbReference type="Proteomes" id="UP000245468">
    <property type="component" value="Chromosome"/>
</dbReference>
<feature type="transmembrane region" description="Helical" evidence="6">
    <location>
        <begin position="263"/>
        <end position="286"/>
    </location>
</feature>
<dbReference type="RefSeq" id="WP_109322283.1">
    <property type="nucleotide sequence ID" value="NZ_CP029346.1"/>
</dbReference>
<evidence type="ECO:0000256" key="1">
    <source>
        <dbReference type="ARBA" id="ARBA00004651"/>
    </source>
</evidence>
<dbReference type="GO" id="GO:0005886">
    <property type="term" value="C:plasma membrane"/>
    <property type="evidence" value="ECO:0007669"/>
    <property type="project" value="UniProtKB-SubCell"/>
</dbReference>
<evidence type="ECO:0000256" key="5">
    <source>
        <dbReference type="ARBA" id="ARBA00023136"/>
    </source>
</evidence>
<proteinExistence type="predicted"/>
<dbReference type="AlphaFoldDB" id="A0A2S2DT42"/>
<keyword evidence="4 6" id="KW-1133">Transmembrane helix</keyword>
<feature type="transmembrane region" description="Helical" evidence="6">
    <location>
        <begin position="374"/>
        <end position="395"/>
    </location>
</feature>